<reference evidence="3 4" key="1">
    <citation type="submission" date="2024-11" db="EMBL/GenBank/DDBJ databases">
        <authorList>
            <person name="Heng Y.C."/>
            <person name="Lim A.C.H."/>
            <person name="Lee J.K.Y."/>
            <person name="Kittelmann S."/>
        </authorList>
    </citation>
    <scope>NUCLEOTIDE SEQUENCE [LARGE SCALE GENOMIC DNA]</scope>
    <source>
        <strain evidence="3 4">WILCCON 0114</strain>
    </source>
</reference>
<accession>A0ABW8TEH9</accession>
<evidence type="ECO:0000313" key="4">
    <source>
        <dbReference type="Proteomes" id="UP001623592"/>
    </source>
</evidence>
<comment type="caution">
    <text evidence="3">The sequence shown here is derived from an EMBL/GenBank/DDBJ whole genome shotgun (WGS) entry which is preliminary data.</text>
</comment>
<gene>
    <name evidence="3" type="ORF">ACJDT4_10820</name>
</gene>
<sequence>MILLLITNDPIMAAYAQSAGIDRIMIDLEVNGKSLRQRGKNLFLSNHKISDIPIIRKTCKKNNILVRINPINSDTKKEIDTVIKMGADIIMLPYFHSMDEVQTFLKLINGAVRTSLLVETKEATELLPKIVDLPGVNEIHIGLNDLSISYGYKTIFEPILNGSLEEYSKIINFKKIPWGFGGIGKLSDENVPINPKLILYEQIKLKTSIGWLGRSFRDALDKENIDMSIKMETLLLRKFMKKYANASNDFVQSKHVELLEQICSMTNSMK</sequence>
<dbReference type="RefSeq" id="WP_406787575.1">
    <property type="nucleotide sequence ID" value="NZ_JBJIAA010000008.1"/>
</dbReference>
<dbReference type="Pfam" id="PF03328">
    <property type="entry name" value="HpcH_HpaI"/>
    <property type="match status" value="1"/>
</dbReference>
<dbReference type="Proteomes" id="UP001623592">
    <property type="component" value="Unassembled WGS sequence"/>
</dbReference>
<dbReference type="InterPro" id="IPR040442">
    <property type="entry name" value="Pyrv_kinase-like_dom_sf"/>
</dbReference>
<keyword evidence="4" id="KW-1185">Reference proteome</keyword>
<keyword evidence="3" id="KW-0456">Lyase</keyword>
<evidence type="ECO:0000256" key="1">
    <source>
        <dbReference type="ARBA" id="ARBA00022723"/>
    </source>
</evidence>
<dbReference type="InterPro" id="IPR005000">
    <property type="entry name" value="Aldolase/citrate-lyase_domain"/>
</dbReference>
<dbReference type="Gene3D" id="3.20.20.60">
    <property type="entry name" value="Phosphoenolpyruvate-binding domains"/>
    <property type="match status" value="2"/>
</dbReference>
<evidence type="ECO:0000313" key="3">
    <source>
        <dbReference type="EMBL" id="MFL0250914.1"/>
    </source>
</evidence>
<name>A0ABW8TEH9_9CLOT</name>
<protein>
    <submittedName>
        <fullName evidence="3">Aldolase/citrate lyase family protein</fullName>
    </submittedName>
</protein>
<dbReference type="InterPro" id="IPR015813">
    <property type="entry name" value="Pyrv/PenolPyrv_kinase-like_dom"/>
</dbReference>
<organism evidence="3 4">
    <name type="scientific">Clostridium neuense</name>
    <dbReference type="NCBI Taxonomy" id="1728934"/>
    <lineage>
        <taxon>Bacteria</taxon>
        <taxon>Bacillati</taxon>
        <taxon>Bacillota</taxon>
        <taxon>Clostridia</taxon>
        <taxon>Eubacteriales</taxon>
        <taxon>Clostridiaceae</taxon>
        <taxon>Clostridium</taxon>
    </lineage>
</organism>
<dbReference type="SUPFAM" id="SSF51621">
    <property type="entry name" value="Phosphoenolpyruvate/pyruvate domain"/>
    <property type="match status" value="1"/>
</dbReference>
<keyword evidence="1" id="KW-0479">Metal-binding</keyword>
<feature type="domain" description="HpcH/HpaI aldolase/citrate lyase" evidence="2">
    <location>
        <begin position="4"/>
        <end position="153"/>
    </location>
</feature>
<proteinExistence type="predicted"/>
<dbReference type="EMBL" id="JBJIAA010000008">
    <property type="protein sequence ID" value="MFL0250914.1"/>
    <property type="molecule type" value="Genomic_DNA"/>
</dbReference>
<dbReference type="GO" id="GO:0016829">
    <property type="term" value="F:lyase activity"/>
    <property type="evidence" value="ECO:0007669"/>
    <property type="project" value="UniProtKB-KW"/>
</dbReference>
<evidence type="ECO:0000259" key="2">
    <source>
        <dbReference type="Pfam" id="PF03328"/>
    </source>
</evidence>